<dbReference type="GO" id="GO:0005576">
    <property type="term" value="C:extracellular region"/>
    <property type="evidence" value="ECO:0007669"/>
    <property type="project" value="UniProtKB-SubCell"/>
</dbReference>
<keyword evidence="9" id="KW-1185">Reference proteome</keyword>
<dbReference type="EMBL" id="NBNE01005003">
    <property type="protein sequence ID" value="OWZ04370.1"/>
    <property type="molecule type" value="Genomic_DNA"/>
</dbReference>
<feature type="domain" description="RxLR effector PexRD54 WY" evidence="7">
    <location>
        <begin position="3"/>
        <end position="37"/>
    </location>
</feature>
<keyword evidence="6" id="KW-0843">Virulence</keyword>
<reference evidence="9" key="1">
    <citation type="submission" date="2017-03" db="EMBL/GenBank/DDBJ databases">
        <title>Phytopthora megakarya and P. palmivora, two closely related causual agents of cacao black pod achieved similar genome size and gene model numbers by different mechanisms.</title>
        <authorList>
            <person name="Ali S."/>
            <person name="Shao J."/>
            <person name="Larry D.J."/>
            <person name="Kronmiller B."/>
            <person name="Shen D."/>
            <person name="Strem M.D."/>
            <person name="Melnick R.L."/>
            <person name="Guiltinan M.J."/>
            <person name="Tyler B.M."/>
            <person name="Meinhardt L.W."/>
            <person name="Bailey B.A."/>
        </authorList>
    </citation>
    <scope>NUCLEOTIDE SEQUENCE [LARGE SCALE GENOMIC DNA]</scope>
    <source>
        <strain evidence="9">zdho120</strain>
    </source>
</reference>
<evidence type="ECO:0000256" key="2">
    <source>
        <dbReference type="ARBA" id="ARBA00004613"/>
    </source>
</evidence>
<comment type="subcellular location">
    <subcellularLocation>
        <location evidence="1">Host cell</location>
    </subcellularLocation>
    <subcellularLocation>
        <location evidence="2">Secreted</location>
    </subcellularLocation>
</comment>
<dbReference type="Proteomes" id="UP000198211">
    <property type="component" value="Unassembled WGS sequence"/>
</dbReference>
<accession>A0A225VIL8</accession>
<organism evidence="8 9">
    <name type="scientific">Phytophthora megakarya</name>
    <dbReference type="NCBI Taxonomy" id="4795"/>
    <lineage>
        <taxon>Eukaryota</taxon>
        <taxon>Sar</taxon>
        <taxon>Stramenopiles</taxon>
        <taxon>Oomycota</taxon>
        <taxon>Peronosporomycetes</taxon>
        <taxon>Peronosporales</taxon>
        <taxon>Peronosporaceae</taxon>
        <taxon>Phytophthora</taxon>
    </lineage>
</organism>
<evidence type="ECO:0000256" key="1">
    <source>
        <dbReference type="ARBA" id="ARBA00004340"/>
    </source>
</evidence>
<keyword evidence="4" id="KW-0964">Secreted</keyword>
<dbReference type="OrthoDB" id="126955at2759"/>
<comment type="similarity">
    <text evidence="3">Belongs to the RxLR effector family.</text>
</comment>
<evidence type="ECO:0000259" key="7">
    <source>
        <dbReference type="Pfam" id="PF22748"/>
    </source>
</evidence>
<evidence type="ECO:0000313" key="8">
    <source>
        <dbReference type="EMBL" id="OWZ04370.1"/>
    </source>
</evidence>
<dbReference type="AlphaFoldDB" id="A0A225VIL8"/>
<evidence type="ECO:0000256" key="5">
    <source>
        <dbReference type="ARBA" id="ARBA00022729"/>
    </source>
</evidence>
<proteinExistence type="inferred from homology"/>
<evidence type="ECO:0000256" key="6">
    <source>
        <dbReference type="ARBA" id="ARBA00023026"/>
    </source>
</evidence>
<dbReference type="Pfam" id="PF22748">
    <property type="entry name" value="PexRD54_WY"/>
    <property type="match status" value="1"/>
</dbReference>
<sequence>MEKVWLKSRENPEEVFSILHVRNDLAKSAKFIPWLRYTEINVYKFTRKTPGVFGRLSGSPYSSGLEILRLLKTNARFKILEGYTLQYVADIEGDVMMIAVKHLFDNDKPQAAFVFAMKSENVR</sequence>
<evidence type="ECO:0000256" key="3">
    <source>
        <dbReference type="ARBA" id="ARBA00010400"/>
    </source>
</evidence>
<evidence type="ECO:0000256" key="4">
    <source>
        <dbReference type="ARBA" id="ARBA00022525"/>
    </source>
</evidence>
<dbReference type="GO" id="GO:0043657">
    <property type="term" value="C:host cell"/>
    <property type="evidence" value="ECO:0007669"/>
    <property type="project" value="UniProtKB-SubCell"/>
</dbReference>
<comment type="caution">
    <text evidence="8">The sequence shown here is derived from an EMBL/GenBank/DDBJ whole genome shotgun (WGS) entry which is preliminary data.</text>
</comment>
<name>A0A225VIL8_9STRA</name>
<protein>
    <submittedName>
        <fullName evidence="8">Avirulence (Avh) protein</fullName>
    </submittedName>
</protein>
<gene>
    <name evidence="8" type="ORF">PHMEG_00023740</name>
</gene>
<keyword evidence="5" id="KW-0732">Signal</keyword>
<dbReference type="InterPro" id="IPR054463">
    <property type="entry name" value="PexRD54_WY"/>
</dbReference>
<evidence type="ECO:0000313" key="9">
    <source>
        <dbReference type="Proteomes" id="UP000198211"/>
    </source>
</evidence>